<organism evidence="4">
    <name type="scientific">Selaginella moellendorffii</name>
    <name type="common">Spikemoss</name>
    <dbReference type="NCBI Taxonomy" id="88036"/>
    <lineage>
        <taxon>Eukaryota</taxon>
        <taxon>Viridiplantae</taxon>
        <taxon>Streptophyta</taxon>
        <taxon>Embryophyta</taxon>
        <taxon>Tracheophyta</taxon>
        <taxon>Lycopodiopsida</taxon>
        <taxon>Selaginellales</taxon>
        <taxon>Selaginellaceae</taxon>
        <taxon>Selaginella</taxon>
    </lineage>
</organism>
<dbReference type="Gramene" id="EFJ07655">
    <property type="protein sequence ID" value="EFJ07655"/>
    <property type="gene ID" value="SELMODRAFT_429567"/>
</dbReference>
<dbReference type="KEGG" id="smo:SELMODRAFT_429567"/>
<accession>D8T6L3</accession>
<gene>
    <name evidence="3" type="ORF">SELMODRAFT_429567</name>
</gene>
<feature type="region of interest" description="Disordered" evidence="2">
    <location>
        <begin position="22"/>
        <end position="56"/>
    </location>
</feature>
<protein>
    <submittedName>
        <fullName evidence="3">Uncharacterized protein</fullName>
    </submittedName>
</protein>
<evidence type="ECO:0000256" key="1">
    <source>
        <dbReference type="SAM" id="Coils"/>
    </source>
</evidence>
<evidence type="ECO:0000313" key="3">
    <source>
        <dbReference type="EMBL" id="EFJ07655.1"/>
    </source>
</evidence>
<name>D8T6L3_SELML</name>
<evidence type="ECO:0000256" key="2">
    <source>
        <dbReference type="SAM" id="MobiDB-lite"/>
    </source>
</evidence>
<dbReference type="HOGENOM" id="CLU_807524_0_0_1"/>
<reference evidence="3 4" key="1">
    <citation type="journal article" date="2011" name="Science">
        <title>The Selaginella genome identifies genetic changes associated with the evolution of vascular plants.</title>
        <authorList>
            <person name="Banks J.A."/>
            <person name="Nishiyama T."/>
            <person name="Hasebe M."/>
            <person name="Bowman J.L."/>
            <person name="Gribskov M."/>
            <person name="dePamphilis C."/>
            <person name="Albert V.A."/>
            <person name="Aono N."/>
            <person name="Aoyama T."/>
            <person name="Ambrose B.A."/>
            <person name="Ashton N.W."/>
            <person name="Axtell M.J."/>
            <person name="Barker E."/>
            <person name="Barker M.S."/>
            <person name="Bennetzen J.L."/>
            <person name="Bonawitz N.D."/>
            <person name="Chapple C."/>
            <person name="Cheng C."/>
            <person name="Correa L.G."/>
            <person name="Dacre M."/>
            <person name="DeBarry J."/>
            <person name="Dreyer I."/>
            <person name="Elias M."/>
            <person name="Engstrom E.M."/>
            <person name="Estelle M."/>
            <person name="Feng L."/>
            <person name="Finet C."/>
            <person name="Floyd S.K."/>
            <person name="Frommer W.B."/>
            <person name="Fujita T."/>
            <person name="Gramzow L."/>
            <person name="Gutensohn M."/>
            <person name="Harholt J."/>
            <person name="Hattori M."/>
            <person name="Heyl A."/>
            <person name="Hirai T."/>
            <person name="Hiwatashi Y."/>
            <person name="Ishikawa M."/>
            <person name="Iwata M."/>
            <person name="Karol K.G."/>
            <person name="Koehler B."/>
            <person name="Kolukisaoglu U."/>
            <person name="Kubo M."/>
            <person name="Kurata T."/>
            <person name="Lalonde S."/>
            <person name="Li K."/>
            <person name="Li Y."/>
            <person name="Litt A."/>
            <person name="Lyons E."/>
            <person name="Manning G."/>
            <person name="Maruyama T."/>
            <person name="Michael T.P."/>
            <person name="Mikami K."/>
            <person name="Miyazaki S."/>
            <person name="Morinaga S."/>
            <person name="Murata T."/>
            <person name="Mueller-Roeber B."/>
            <person name="Nelson D.R."/>
            <person name="Obara M."/>
            <person name="Oguri Y."/>
            <person name="Olmstead R.G."/>
            <person name="Onodera N."/>
            <person name="Petersen B.L."/>
            <person name="Pils B."/>
            <person name="Prigge M."/>
            <person name="Rensing S.A."/>
            <person name="Riano-Pachon D.M."/>
            <person name="Roberts A.W."/>
            <person name="Sato Y."/>
            <person name="Scheller H.V."/>
            <person name="Schulz B."/>
            <person name="Schulz C."/>
            <person name="Shakirov E.V."/>
            <person name="Shibagaki N."/>
            <person name="Shinohara N."/>
            <person name="Shippen D.E."/>
            <person name="Soerensen I."/>
            <person name="Sotooka R."/>
            <person name="Sugimoto N."/>
            <person name="Sugita M."/>
            <person name="Sumikawa N."/>
            <person name="Tanurdzic M."/>
            <person name="Theissen G."/>
            <person name="Ulvskov P."/>
            <person name="Wakazuki S."/>
            <person name="Weng J.K."/>
            <person name="Willats W.W."/>
            <person name="Wipf D."/>
            <person name="Wolf P.G."/>
            <person name="Yang L."/>
            <person name="Zimmer A.D."/>
            <person name="Zhu Q."/>
            <person name="Mitros T."/>
            <person name="Hellsten U."/>
            <person name="Loque D."/>
            <person name="Otillar R."/>
            <person name="Salamov A."/>
            <person name="Schmutz J."/>
            <person name="Shapiro H."/>
            <person name="Lindquist E."/>
            <person name="Lucas S."/>
            <person name="Rokhsar D."/>
            <person name="Grigoriev I.V."/>
        </authorList>
    </citation>
    <scope>NUCLEOTIDE SEQUENCE [LARGE SCALE GENOMIC DNA]</scope>
</reference>
<keyword evidence="4" id="KW-1185">Reference proteome</keyword>
<dbReference type="eggNOG" id="ENOG502SV2J">
    <property type="taxonomic scope" value="Eukaryota"/>
</dbReference>
<dbReference type="AlphaFoldDB" id="D8T6L3"/>
<dbReference type="InParanoid" id="D8T6L3"/>
<sequence>MLHLVCGTWARDATAFYLVTRPKDDTSPNRKPASCSRSTVEKVAAQSPKKKRRVADPGLVPERVKRLDDLVPANKTDIFTQMELTPGDQDVVLVTDAQRDLTLGLDGEMLQGYIRSQLASGAALDEVEVDAVKLSLEVWFTYLTRRNKFADRFSSILEEMAGNMKQYEETLQKLQADEDLYMRMKFFIKDLSSFGSDEEAQERLEHSGKSQYFFTTAYFSEEEIARLLELRVSSGKSVNELLGELVSDKGELCTSHDVAPLLQKVFGIKRGFQEDAGFKHRFKAFRKQWTKKNRRFSISLTRRLTAWSLTALKMVDTLGFPIASVIMLGDWDGPVCDPLKHERN</sequence>
<proteinExistence type="predicted"/>
<evidence type="ECO:0000313" key="4">
    <source>
        <dbReference type="Proteomes" id="UP000001514"/>
    </source>
</evidence>
<keyword evidence="1" id="KW-0175">Coiled coil</keyword>
<dbReference type="Proteomes" id="UP000001514">
    <property type="component" value="Unassembled WGS sequence"/>
</dbReference>
<dbReference type="EMBL" id="GL377682">
    <property type="protein sequence ID" value="EFJ07655.1"/>
    <property type="molecule type" value="Genomic_DNA"/>
</dbReference>
<feature type="coiled-coil region" evidence="1">
    <location>
        <begin position="157"/>
        <end position="184"/>
    </location>
</feature>